<keyword evidence="3" id="KW-1185">Reference proteome</keyword>
<name>A0ABM0URI1_CAMSA</name>
<dbReference type="Gene3D" id="2.60.210.10">
    <property type="entry name" value="Apoptosis, Tumor Necrosis Factor Receptor Associated Protein 2, Chain A"/>
    <property type="match status" value="1"/>
</dbReference>
<dbReference type="PANTHER" id="PTHR46236">
    <property type="entry name" value="TRAF-LIKE SUPERFAMILY PROTEIN"/>
    <property type="match status" value="1"/>
</dbReference>
<dbReference type="InterPro" id="IPR008974">
    <property type="entry name" value="TRAF-like"/>
</dbReference>
<dbReference type="PROSITE" id="PS50144">
    <property type="entry name" value="MATH"/>
    <property type="match status" value="1"/>
</dbReference>
<dbReference type="PANTHER" id="PTHR46236:SF11">
    <property type="entry name" value="TRAF-LIKE SUPERFAMILY PROTEIN"/>
    <property type="match status" value="1"/>
</dbReference>
<proteinExistence type="predicted"/>
<feature type="domain" description="MATH" evidence="2">
    <location>
        <begin position="1"/>
        <end position="127"/>
    </location>
</feature>
<dbReference type="InterPro" id="IPR050804">
    <property type="entry name" value="MCC"/>
</dbReference>
<dbReference type="Pfam" id="PF22486">
    <property type="entry name" value="MATH_2"/>
    <property type="match status" value="1"/>
</dbReference>
<dbReference type="SUPFAM" id="SSF49599">
    <property type="entry name" value="TRAF domain-like"/>
    <property type="match status" value="1"/>
</dbReference>
<accession>A0ABM0URI1</accession>
<evidence type="ECO:0000259" key="2">
    <source>
        <dbReference type="PROSITE" id="PS50144"/>
    </source>
</evidence>
<dbReference type="RefSeq" id="XP_010445023.1">
    <property type="nucleotide sequence ID" value="XM_010446721.1"/>
</dbReference>
<reference evidence="3" key="1">
    <citation type="journal article" date="2014" name="Nat. Commun.">
        <title>The emerging biofuel crop Camelina sativa retains a highly undifferentiated hexaploid genome structure.</title>
        <authorList>
            <person name="Kagale S."/>
            <person name="Koh C."/>
            <person name="Nixon J."/>
            <person name="Bollina V."/>
            <person name="Clarke W.E."/>
            <person name="Tuteja R."/>
            <person name="Spillane C."/>
            <person name="Robinson S.J."/>
            <person name="Links M.G."/>
            <person name="Clarke C."/>
            <person name="Higgins E.E."/>
            <person name="Huebert T."/>
            <person name="Sharpe A.G."/>
            <person name="Parkin I.A."/>
        </authorList>
    </citation>
    <scope>NUCLEOTIDE SEQUENCE [LARGE SCALE GENOMIC DNA]</scope>
    <source>
        <strain evidence="3">cv. DH55</strain>
    </source>
</reference>
<evidence type="ECO:0000313" key="4">
    <source>
        <dbReference type="RefSeq" id="XP_010445023.1"/>
    </source>
</evidence>
<evidence type="ECO:0000313" key="3">
    <source>
        <dbReference type="Proteomes" id="UP000694864"/>
    </source>
</evidence>
<dbReference type="Proteomes" id="UP000694864">
    <property type="component" value="Chromosome 11"/>
</dbReference>
<dbReference type="InterPro" id="IPR002083">
    <property type="entry name" value="MATH/TRAF_dom"/>
</dbReference>
<dbReference type="CDD" id="cd00121">
    <property type="entry name" value="MATH"/>
    <property type="match status" value="1"/>
</dbReference>
<gene>
    <name evidence="4" type="primary">LOC104727629</name>
</gene>
<evidence type="ECO:0000256" key="1">
    <source>
        <dbReference type="ARBA" id="ARBA00023054"/>
    </source>
</evidence>
<sequence length="259" mass="29423">MFTLCSQRRYILIYSCVIGGCRWRVVAAYSKGIKFNDALSLYLAVADAESLPCGWSRHAEFSFTVVNQMSEEHSQLQDVFRDFTETEGWFDHKTPVCGCASSFPLGKLDAKYGGFILNYQVKVVAEVKVLEAIGKSIEDTTTNPPPVEEVSFTSVYGFPVIPSEVELVSRMFENHPDVALEWRNVYNPYSKRGHMYSLIGLIETLQKPLQEISMSNLANARDTMVFLRYAGLQLDWVEKKMKELTAKKMEKEELGQVDI</sequence>
<protein>
    <submittedName>
        <fullName evidence="4">MATH domain and coiled-coil domain-containing protein At3g58210-like</fullName>
    </submittedName>
</protein>
<dbReference type="GeneID" id="104727629"/>
<organism evidence="3 4">
    <name type="scientific">Camelina sativa</name>
    <name type="common">False flax</name>
    <name type="synonym">Myagrum sativum</name>
    <dbReference type="NCBI Taxonomy" id="90675"/>
    <lineage>
        <taxon>Eukaryota</taxon>
        <taxon>Viridiplantae</taxon>
        <taxon>Streptophyta</taxon>
        <taxon>Embryophyta</taxon>
        <taxon>Tracheophyta</taxon>
        <taxon>Spermatophyta</taxon>
        <taxon>Magnoliopsida</taxon>
        <taxon>eudicotyledons</taxon>
        <taxon>Gunneridae</taxon>
        <taxon>Pentapetalae</taxon>
        <taxon>rosids</taxon>
        <taxon>malvids</taxon>
        <taxon>Brassicales</taxon>
        <taxon>Brassicaceae</taxon>
        <taxon>Camelineae</taxon>
        <taxon>Camelina</taxon>
    </lineage>
</organism>
<reference evidence="4" key="2">
    <citation type="submission" date="2025-08" db="UniProtKB">
        <authorList>
            <consortium name="RefSeq"/>
        </authorList>
    </citation>
    <scope>IDENTIFICATION</scope>
    <source>
        <tissue evidence="4">Leaf</tissue>
    </source>
</reference>
<keyword evidence="1" id="KW-0175">Coiled coil</keyword>